<organism evidence="9 10">
    <name type="scientific">Venturia inaequalis</name>
    <name type="common">Apple scab fungus</name>
    <dbReference type="NCBI Taxonomy" id="5025"/>
    <lineage>
        <taxon>Eukaryota</taxon>
        <taxon>Fungi</taxon>
        <taxon>Dikarya</taxon>
        <taxon>Ascomycota</taxon>
        <taxon>Pezizomycotina</taxon>
        <taxon>Dothideomycetes</taxon>
        <taxon>Pleosporomycetidae</taxon>
        <taxon>Venturiales</taxon>
        <taxon>Venturiaceae</taxon>
        <taxon>Venturia</taxon>
    </lineage>
</organism>
<gene>
    <name evidence="9" type="ORF">EG327_008788</name>
</gene>
<dbReference type="PROSITE" id="PS51762">
    <property type="entry name" value="GH16_2"/>
    <property type="match status" value="1"/>
</dbReference>
<evidence type="ECO:0000256" key="2">
    <source>
        <dbReference type="ARBA" id="ARBA00006865"/>
    </source>
</evidence>
<dbReference type="AlphaFoldDB" id="A0A8H3UP05"/>
<evidence type="ECO:0000259" key="8">
    <source>
        <dbReference type="PROSITE" id="PS51762"/>
    </source>
</evidence>
<dbReference type="CDD" id="cd02181">
    <property type="entry name" value="GH16_fungal_Lam16A_glucanase"/>
    <property type="match status" value="1"/>
</dbReference>
<dbReference type="EMBL" id="WNWR01000560">
    <property type="protein sequence ID" value="KAE9974417.1"/>
    <property type="molecule type" value="Genomic_DNA"/>
</dbReference>
<dbReference type="EC" id="3.2.1.6" evidence="3"/>
<dbReference type="PANTHER" id="PTHR10963:SF24">
    <property type="entry name" value="GLYCOSIDASE C21B10.07-RELATED"/>
    <property type="match status" value="1"/>
</dbReference>
<evidence type="ECO:0000313" key="10">
    <source>
        <dbReference type="Proteomes" id="UP000490939"/>
    </source>
</evidence>
<keyword evidence="5" id="KW-0326">Glycosidase</keyword>
<evidence type="ECO:0000256" key="5">
    <source>
        <dbReference type="ARBA" id="ARBA00023295"/>
    </source>
</evidence>
<comment type="caution">
    <text evidence="9">The sequence shown here is derived from an EMBL/GenBank/DDBJ whole genome shotgun (WGS) entry which is preliminary data.</text>
</comment>
<evidence type="ECO:0000256" key="3">
    <source>
        <dbReference type="ARBA" id="ARBA00012599"/>
    </source>
</evidence>
<dbReference type="Gene3D" id="2.60.120.200">
    <property type="match status" value="1"/>
</dbReference>
<evidence type="ECO:0000256" key="4">
    <source>
        <dbReference type="ARBA" id="ARBA00022801"/>
    </source>
</evidence>
<keyword evidence="10" id="KW-1185">Reference proteome</keyword>
<evidence type="ECO:0000256" key="1">
    <source>
        <dbReference type="ARBA" id="ARBA00000124"/>
    </source>
</evidence>
<dbReference type="SUPFAM" id="SSF49899">
    <property type="entry name" value="Concanavalin A-like lectins/glucanases"/>
    <property type="match status" value="1"/>
</dbReference>
<keyword evidence="7" id="KW-0732">Signal</keyword>
<feature type="signal peptide" evidence="7">
    <location>
        <begin position="1"/>
        <end position="18"/>
    </location>
</feature>
<comment type="catalytic activity">
    <reaction evidence="1">
        <text>Endohydrolysis of (1-&gt;3)- or (1-&gt;4)-linkages in beta-D-glucans when the glucose residue whose reducing group is involved in the linkage to be hydrolyzed is itself substituted at C-3.</text>
        <dbReference type="EC" id="3.2.1.6"/>
    </reaction>
</comment>
<name>A0A8H3UP05_VENIN</name>
<sequence length="479" mass="50221">MLTSTLLLSLSLTQTSIAGYALKDAYTPSNFFNSFNFFTGDDPTQGTVKFVDQNTAQSAGLISANGSSVKFGVEHSNPAPNGRMSVRLESKQSYDQGLIIADIAHMPGSICGTWPAFWTVGPDWPMNGEIDIIEGVNSEATNSMTLHTRAGCKLSSAPAAANANQKFTGSIKTSNCDVNAAGQGMNVGCGIGTRDTMTYGDGFNNEGGGVYATEWTGEAIRVFHFVRSNIPADILAGTPDPTTWGAPLALFTGCDFDSYVKNQTIVFDTTFCGQWAGSKDVWQADAVCSKKAATCEDYVKNNPADFAGAYWDVNSVKVYQQNGGFIGSAPAAPKPSTTSTMSYTQGIPPAMTPSTMLTMTAPVGPTGAVQSVRTVTVEMTTTMTMTVDSPGAGVGAGTGVPSPLQSMIPTTATAPLSNPQATPSHPGNNGRPLDVSDFPGEGRPGGVPGPAKAKRDGAYERHFLMKHRRRALGGHGHVH</sequence>
<dbReference type="PANTHER" id="PTHR10963">
    <property type="entry name" value="GLYCOSYL HYDROLASE-RELATED"/>
    <property type="match status" value="1"/>
</dbReference>
<dbReference type="InterPro" id="IPR050546">
    <property type="entry name" value="Glycosyl_Hydrlase_16"/>
</dbReference>
<dbReference type="Pfam" id="PF26113">
    <property type="entry name" value="GH16_XgeA"/>
    <property type="match status" value="1"/>
</dbReference>
<dbReference type="FunFam" id="2.60.120.200:FF:000114">
    <property type="entry name" value="Probable endo-1,3(4)-beta-glucanase NFIA_089530"/>
    <property type="match status" value="1"/>
</dbReference>
<protein>
    <recommendedName>
        <fullName evidence="3">endo-1,3(4)-beta-glucanase</fullName>
        <ecNumber evidence="3">3.2.1.6</ecNumber>
    </recommendedName>
</protein>
<reference evidence="9 10" key="1">
    <citation type="submission" date="2019-07" db="EMBL/GenBank/DDBJ databases">
        <title>Venturia inaequalis Genome Resource.</title>
        <authorList>
            <person name="Lichtner F.J."/>
        </authorList>
    </citation>
    <scope>NUCLEOTIDE SEQUENCE [LARGE SCALE GENOMIC DNA]</scope>
    <source>
        <strain evidence="9 10">DMI_063113</strain>
    </source>
</reference>
<keyword evidence="4" id="KW-0378">Hydrolase</keyword>
<dbReference type="Proteomes" id="UP000490939">
    <property type="component" value="Unassembled WGS sequence"/>
</dbReference>
<evidence type="ECO:0000313" key="9">
    <source>
        <dbReference type="EMBL" id="KAE9974417.1"/>
    </source>
</evidence>
<comment type="similarity">
    <text evidence="2">Belongs to the glycosyl hydrolase 16 family.</text>
</comment>
<proteinExistence type="inferred from homology"/>
<dbReference type="GO" id="GO:0009251">
    <property type="term" value="P:glucan catabolic process"/>
    <property type="evidence" value="ECO:0007669"/>
    <property type="project" value="TreeGrafter"/>
</dbReference>
<evidence type="ECO:0000256" key="7">
    <source>
        <dbReference type="SAM" id="SignalP"/>
    </source>
</evidence>
<dbReference type="InterPro" id="IPR000757">
    <property type="entry name" value="Beta-glucanase-like"/>
</dbReference>
<accession>A0A8H3UP05</accession>
<feature type="domain" description="GH16" evidence="8">
    <location>
        <begin position="20"/>
        <end position="284"/>
    </location>
</feature>
<dbReference type="GO" id="GO:0052861">
    <property type="term" value="F:endo-1,3(4)-beta-glucanase activity"/>
    <property type="evidence" value="ECO:0007669"/>
    <property type="project" value="UniProtKB-EC"/>
</dbReference>
<feature type="compositionally biased region" description="Polar residues" evidence="6">
    <location>
        <begin position="403"/>
        <end position="427"/>
    </location>
</feature>
<feature type="region of interest" description="Disordered" evidence="6">
    <location>
        <begin position="386"/>
        <end position="456"/>
    </location>
</feature>
<feature type="chain" id="PRO_5034472991" description="endo-1,3(4)-beta-glucanase" evidence="7">
    <location>
        <begin position="19"/>
        <end position="479"/>
    </location>
</feature>
<dbReference type="InterPro" id="IPR013320">
    <property type="entry name" value="ConA-like_dom_sf"/>
</dbReference>
<evidence type="ECO:0000256" key="6">
    <source>
        <dbReference type="SAM" id="MobiDB-lite"/>
    </source>
</evidence>